<proteinExistence type="predicted"/>
<gene>
    <name evidence="1" type="ORF">NECAME_02545</name>
</gene>
<protein>
    <submittedName>
        <fullName evidence="1">Uncharacterized protein</fullName>
    </submittedName>
</protein>
<name>W2TFC2_NECAM</name>
<dbReference type="EMBL" id="KI659361">
    <property type="protein sequence ID" value="ETN79722.1"/>
    <property type="molecule type" value="Genomic_DNA"/>
</dbReference>
<reference evidence="2" key="1">
    <citation type="journal article" date="2014" name="Nat. Genet.">
        <title>Genome of the human hookworm Necator americanus.</title>
        <authorList>
            <person name="Tang Y.T."/>
            <person name="Gao X."/>
            <person name="Rosa B.A."/>
            <person name="Abubucker S."/>
            <person name="Hallsworth-Pepin K."/>
            <person name="Martin J."/>
            <person name="Tyagi R."/>
            <person name="Heizer E."/>
            <person name="Zhang X."/>
            <person name="Bhonagiri-Palsikar V."/>
            <person name="Minx P."/>
            <person name="Warren W.C."/>
            <person name="Wang Q."/>
            <person name="Zhan B."/>
            <person name="Hotez P.J."/>
            <person name="Sternberg P.W."/>
            <person name="Dougall A."/>
            <person name="Gaze S.T."/>
            <person name="Mulvenna J."/>
            <person name="Sotillo J."/>
            <person name="Ranganathan S."/>
            <person name="Rabelo E.M."/>
            <person name="Wilson R.K."/>
            <person name="Felgner P.L."/>
            <person name="Bethony J."/>
            <person name="Hawdon J.M."/>
            <person name="Gasser R.B."/>
            <person name="Loukas A."/>
            <person name="Mitreva M."/>
        </authorList>
    </citation>
    <scope>NUCLEOTIDE SEQUENCE [LARGE SCALE GENOMIC DNA]</scope>
</reference>
<evidence type="ECO:0000313" key="1">
    <source>
        <dbReference type="EMBL" id="ETN79722.1"/>
    </source>
</evidence>
<organism evidence="1 2">
    <name type="scientific">Necator americanus</name>
    <name type="common">Human hookworm</name>
    <dbReference type="NCBI Taxonomy" id="51031"/>
    <lineage>
        <taxon>Eukaryota</taxon>
        <taxon>Metazoa</taxon>
        <taxon>Ecdysozoa</taxon>
        <taxon>Nematoda</taxon>
        <taxon>Chromadorea</taxon>
        <taxon>Rhabditida</taxon>
        <taxon>Rhabditina</taxon>
        <taxon>Rhabditomorpha</taxon>
        <taxon>Strongyloidea</taxon>
        <taxon>Ancylostomatidae</taxon>
        <taxon>Bunostominae</taxon>
        <taxon>Necator</taxon>
    </lineage>
</organism>
<dbReference type="AlphaFoldDB" id="W2TFC2"/>
<sequence>MYESLIEEVAERNKHYKEKSPNLQEKLHTKTLKSESGSDTVRHYPLYRLKIARRPKVKGYFSAAAFKKAVKALAPADLFVLPFAFERIALLEEFACRGSSPLFHTNHREYLQWKDIQQLPQQALKVETSAQDP</sequence>
<dbReference type="KEGG" id="nai:NECAME_02545"/>
<keyword evidence="2" id="KW-1185">Reference proteome</keyword>
<evidence type="ECO:0000313" key="2">
    <source>
        <dbReference type="Proteomes" id="UP000053676"/>
    </source>
</evidence>
<accession>W2TFC2</accession>
<dbReference type="Proteomes" id="UP000053676">
    <property type="component" value="Unassembled WGS sequence"/>
</dbReference>